<dbReference type="Proteomes" id="UP000265431">
    <property type="component" value="Unassembled WGS sequence"/>
</dbReference>
<evidence type="ECO:0000256" key="6">
    <source>
        <dbReference type="RuleBase" id="RU003983"/>
    </source>
</evidence>
<dbReference type="OrthoDB" id="15218at2"/>
<evidence type="ECO:0000259" key="8">
    <source>
        <dbReference type="Pfam" id="PF01435"/>
    </source>
</evidence>
<reference evidence="9 10" key="1">
    <citation type="submission" date="2018-08" db="EMBL/GenBank/DDBJ databases">
        <title>Henriciella mobilis sp. nov., isolated from seawater.</title>
        <authorList>
            <person name="Cheng H."/>
            <person name="Wu Y.-H."/>
            <person name="Xu X.-W."/>
            <person name="Guo L.-L."/>
        </authorList>
    </citation>
    <scope>NUCLEOTIDE SEQUENCE [LARGE SCALE GENOMIC DNA]</scope>
    <source>
        <strain evidence="9 10">CCUG66934</strain>
    </source>
</reference>
<dbReference type="InterPro" id="IPR052173">
    <property type="entry name" value="Beta-lactam_resp_regulator"/>
</dbReference>
<accession>A0A399QUF1</accession>
<keyword evidence="4 6" id="KW-0862">Zinc</keyword>
<gene>
    <name evidence="9" type="ORF">D1224_10815</name>
</gene>
<evidence type="ECO:0000256" key="3">
    <source>
        <dbReference type="ARBA" id="ARBA00022801"/>
    </source>
</evidence>
<comment type="caution">
    <text evidence="9">The sequence shown here is derived from an EMBL/GenBank/DDBJ whole genome shotgun (WGS) entry which is preliminary data.</text>
</comment>
<keyword evidence="10" id="KW-1185">Reference proteome</keyword>
<evidence type="ECO:0000313" key="9">
    <source>
        <dbReference type="EMBL" id="RIJ22478.1"/>
    </source>
</evidence>
<dbReference type="CDD" id="cd07326">
    <property type="entry name" value="M56_BlaR1_MecR1_like"/>
    <property type="match status" value="1"/>
</dbReference>
<dbReference type="PANTHER" id="PTHR34978">
    <property type="entry name" value="POSSIBLE SENSOR-TRANSDUCER PROTEIN BLAR"/>
    <property type="match status" value="1"/>
</dbReference>
<evidence type="ECO:0000256" key="7">
    <source>
        <dbReference type="SAM" id="Phobius"/>
    </source>
</evidence>
<keyword evidence="7" id="KW-0472">Membrane</keyword>
<feature type="transmembrane region" description="Helical" evidence="7">
    <location>
        <begin position="100"/>
        <end position="124"/>
    </location>
</feature>
<feature type="transmembrane region" description="Helical" evidence="7">
    <location>
        <begin position="47"/>
        <end position="68"/>
    </location>
</feature>
<feature type="domain" description="Peptidase M48" evidence="8">
    <location>
        <begin position="134"/>
        <end position="233"/>
    </location>
</feature>
<keyword evidence="5 6" id="KW-0482">Metalloprotease</keyword>
<sequence>MIALADLWIAVLCGVLVAAITSLILTLPAPFIREPLRRVAPSMRTTILTGLLAAPLATGLLTAALVAVSTHALPFDLVSHHCHIDGAACVSHAPAEETLLLTALGGGSLGTILVWLVLSVFDLASRSHQSRRLLRLASARGDDGVNVLQTSKPIAVSAGLFTSETFISDGLVRSLSKQQLEVIKAHETAHAVRRDGLLRLIGNTLSIGHLPWTLNLLTHELELAQEQACDAEAATAHGAIPTVETLLAVERQKQALGGQTPDVCLAFAAADIEVRVRALLAPRFIATHQSAAVFASGLIASALCLFIASEPVHHTLESFFLPRHH</sequence>
<dbReference type="Pfam" id="PF01435">
    <property type="entry name" value="Peptidase_M48"/>
    <property type="match status" value="1"/>
</dbReference>
<dbReference type="InterPro" id="IPR001915">
    <property type="entry name" value="Peptidase_M48"/>
</dbReference>
<dbReference type="GO" id="GO:0046872">
    <property type="term" value="F:metal ion binding"/>
    <property type="evidence" value="ECO:0007669"/>
    <property type="project" value="UniProtKB-KW"/>
</dbReference>
<proteinExistence type="inferred from homology"/>
<evidence type="ECO:0000256" key="1">
    <source>
        <dbReference type="ARBA" id="ARBA00022670"/>
    </source>
</evidence>
<evidence type="ECO:0000313" key="10">
    <source>
        <dbReference type="Proteomes" id="UP000265431"/>
    </source>
</evidence>
<feature type="transmembrane region" description="Helical" evidence="7">
    <location>
        <begin position="6"/>
        <end position="27"/>
    </location>
</feature>
<name>A0A399QUF1_9PROT</name>
<dbReference type="PANTHER" id="PTHR34978:SF3">
    <property type="entry name" value="SLR0241 PROTEIN"/>
    <property type="match status" value="1"/>
</dbReference>
<protein>
    <recommendedName>
        <fullName evidence="8">Peptidase M48 domain-containing protein</fullName>
    </recommendedName>
</protein>
<dbReference type="AlphaFoldDB" id="A0A399QUF1"/>
<keyword evidence="2" id="KW-0479">Metal-binding</keyword>
<evidence type="ECO:0000256" key="2">
    <source>
        <dbReference type="ARBA" id="ARBA00022723"/>
    </source>
</evidence>
<feature type="transmembrane region" description="Helical" evidence="7">
    <location>
        <begin position="291"/>
        <end position="309"/>
    </location>
</feature>
<dbReference type="Gene3D" id="3.30.2010.10">
    <property type="entry name" value="Metalloproteases ('zincins'), catalytic domain"/>
    <property type="match status" value="1"/>
</dbReference>
<evidence type="ECO:0000256" key="5">
    <source>
        <dbReference type="ARBA" id="ARBA00023049"/>
    </source>
</evidence>
<organism evidence="9 10">
    <name type="scientific">Henriciella barbarensis</name>
    <dbReference type="NCBI Taxonomy" id="86342"/>
    <lineage>
        <taxon>Bacteria</taxon>
        <taxon>Pseudomonadati</taxon>
        <taxon>Pseudomonadota</taxon>
        <taxon>Alphaproteobacteria</taxon>
        <taxon>Hyphomonadales</taxon>
        <taxon>Hyphomonadaceae</taxon>
        <taxon>Henriciella</taxon>
    </lineage>
</organism>
<dbReference type="EMBL" id="QWGB01000006">
    <property type="protein sequence ID" value="RIJ22478.1"/>
    <property type="molecule type" value="Genomic_DNA"/>
</dbReference>
<evidence type="ECO:0000256" key="4">
    <source>
        <dbReference type="ARBA" id="ARBA00022833"/>
    </source>
</evidence>
<keyword evidence="1 6" id="KW-0645">Protease</keyword>
<keyword evidence="7" id="KW-1133">Transmembrane helix</keyword>
<comment type="cofactor">
    <cofactor evidence="6">
        <name>Zn(2+)</name>
        <dbReference type="ChEBI" id="CHEBI:29105"/>
    </cofactor>
    <text evidence="6">Binds 1 zinc ion per subunit.</text>
</comment>
<keyword evidence="3 6" id="KW-0378">Hydrolase</keyword>
<keyword evidence="7" id="KW-0812">Transmembrane</keyword>
<dbReference type="RefSeq" id="WP_119379981.1">
    <property type="nucleotide sequence ID" value="NZ_QWGB01000006.1"/>
</dbReference>
<dbReference type="GO" id="GO:0006508">
    <property type="term" value="P:proteolysis"/>
    <property type="evidence" value="ECO:0007669"/>
    <property type="project" value="UniProtKB-KW"/>
</dbReference>
<comment type="similarity">
    <text evidence="6">Belongs to the peptidase M48 family.</text>
</comment>
<dbReference type="GO" id="GO:0004222">
    <property type="term" value="F:metalloendopeptidase activity"/>
    <property type="evidence" value="ECO:0007669"/>
    <property type="project" value="InterPro"/>
</dbReference>